<feature type="transmembrane region" description="Helical" evidence="1">
    <location>
        <begin position="7"/>
        <end position="34"/>
    </location>
</feature>
<evidence type="ECO:0000313" key="2">
    <source>
        <dbReference type="EMBL" id="SDH21958.1"/>
    </source>
</evidence>
<keyword evidence="3" id="KW-1185">Reference proteome</keyword>
<evidence type="ECO:0000313" key="3">
    <source>
        <dbReference type="Proteomes" id="UP000199468"/>
    </source>
</evidence>
<organism evidence="2 3">
    <name type="scientific">Bosea robiniae</name>
    <dbReference type="NCBI Taxonomy" id="1036780"/>
    <lineage>
        <taxon>Bacteria</taxon>
        <taxon>Pseudomonadati</taxon>
        <taxon>Pseudomonadota</taxon>
        <taxon>Alphaproteobacteria</taxon>
        <taxon>Hyphomicrobiales</taxon>
        <taxon>Boseaceae</taxon>
        <taxon>Bosea</taxon>
    </lineage>
</organism>
<feature type="transmembrane region" description="Helical" evidence="1">
    <location>
        <begin position="40"/>
        <end position="57"/>
    </location>
</feature>
<reference evidence="2 3" key="1">
    <citation type="submission" date="2016-10" db="EMBL/GenBank/DDBJ databases">
        <authorList>
            <person name="Varghese N."/>
            <person name="Submissions S."/>
        </authorList>
    </citation>
    <scope>NUCLEOTIDE SEQUENCE [LARGE SCALE GENOMIC DNA]</scope>
    <source>
        <strain evidence="2 3">DSM 26672</strain>
    </source>
</reference>
<keyword evidence="1" id="KW-0472">Membrane</keyword>
<dbReference type="EMBL" id="FNBZ01000007">
    <property type="protein sequence ID" value="SDH21958.1"/>
    <property type="molecule type" value="Genomic_DNA"/>
</dbReference>
<comment type="caution">
    <text evidence="2">The sequence shown here is derived from an EMBL/GenBank/DDBJ whole genome shotgun (WGS) entry which is preliminary data.</text>
</comment>
<gene>
    <name evidence="2" type="ORF">SAMN05421844_107193</name>
</gene>
<dbReference type="RefSeq" id="WP_091860275.1">
    <property type="nucleotide sequence ID" value="NZ_FNBZ01000007.1"/>
</dbReference>
<sequence>MDVLAYIVASIAAVLAVVAAMPGGLALITAGFALVRDSKLAQWFVVAIGILLAIAAIRRDGEKKGKAAALKDVDAANRRAVEKRAEIDRKAAADAEQTIRDELKRWSR</sequence>
<evidence type="ECO:0000256" key="1">
    <source>
        <dbReference type="SAM" id="Phobius"/>
    </source>
</evidence>
<protein>
    <submittedName>
        <fullName evidence="2">Uncharacterized protein</fullName>
    </submittedName>
</protein>
<proteinExistence type="predicted"/>
<accession>A0ABY0PA54</accession>
<keyword evidence="1" id="KW-0812">Transmembrane</keyword>
<dbReference type="Proteomes" id="UP000199468">
    <property type="component" value="Unassembled WGS sequence"/>
</dbReference>
<keyword evidence="1" id="KW-1133">Transmembrane helix</keyword>
<name>A0ABY0PA54_9HYPH</name>